<organism evidence="8 9">
    <name type="scientific">Pannonibacter tanglangensis</name>
    <dbReference type="NCBI Taxonomy" id="2750084"/>
    <lineage>
        <taxon>Bacteria</taxon>
        <taxon>Pseudomonadati</taxon>
        <taxon>Pseudomonadota</taxon>
        <taxon>Alphaproteobacteria</taxon>
        <taxon>Hyphomicrobiales</taxon>
        <taxon>Stappiaceae</taxon>
        <taxon>Pannonibacter</taxon>
    </lineage>
</organism>
<keyword evidence="5 6" id="KW-0720">Serine protease</keyword>
<keyword evidence="4 6" id="KW-0378">Hydrolase</keyword>
<dbReference type="Proteomes" id="UP000586722">
    <property type="component" value="Unassembled WGS sequence"/>
</dbReference>
<dbReference type="InterPro" id="IPR009003">
    <property type="entry name" value="Peptidase_S1_PA"/>
</dbReference>
<dbReference type="Pfam" id="PF13946">
    <property type="entry name" value="DUF4214"/>
    <property type="match status" value="1"/>
</dbReference>
<comment type="similarity">
    <text evidence="1 6">Belongs to the peptidase S1B family.</text>
</comment>
<dbReference type="InterPro" id="IPR025282">
    <property type="entry name" value="DUF4214"/>
</dbReference>
<keyword evidence="3" id="KW-0732">Signal</keyword>
<dbReference type="InterPro" id="IPR050966">
    <property type="entry name" value="Glutamyl_endopeptidase"/>
</dbReference>
<evidence type="ECO:0000256" key="2">
    <source>
        <dbReference type="ARBA" id="ARBA00022670"/>
    </source>
</evidence>
<evidence type="ECO:0000256" key="3">
    <source>
        <dbReference type="ARBA" id="ARBA00022729"/>
    </source>
</evidence>
<keyword evidence="9" id="KW-1185">Reference proteome</keyword>
<evidence type="ECO:0000313" key="9">
    <source>
        <dbReference type="Proteomes" id="UP000586722"/>
    </source>
</evidence>
<dbReference type="GO" id="GO:0006508">
    <property type="term" value="P:proteolysis"/>
    <property type="evidence" value="ECO:0007669"/>
    <property type="project" value="UniProtKB-KW"/>
</dbReference>
<reference evidence="9" key="1">
    <citation type="submission" date="2020-01" db="EMBL/GenBank/DDBJ databases">
        <authorList>
            <person name="Fang Y."/>
            <person name="Sun R."/>
            <person name="Nie L."/>
            <person name="He J."/>
            <person name="Hao L."/>
            <person name="Wang L."/>
            <person name="Su S."/>
            <person name="Lv E."/>
            <person name="Zhang Z."/>
            <person name="Xie R."/>
            <person name="Liu H."/>
        </authorList>
    </citation>
    <scope>NUCLEOTIDE SEQUENCE [LARGE SCALE GENOMIC DNA]</scope>
    <source>
        <strain evidence="9">XCT-53</strain>
    </source>
</reference>
<evidence type="ECO:0000256" key="6">
    <source>
        <dbReference type="RuleBase" id="RU004296"/>
    </source>
</evidence>
<dbReference type="Gene3D" id="1.10.3130.20">
    <property type="entry name" value="Phycobilisome linker domain"/>
    <property type="match status" value="1"/>
</dbReference>
<dbReference type="PANTHER" id="PTHR15462">
    <property type="entry name" value="SERINE PROTEASE"/>
    <property type="match status" value="1"/>
</dbReference>
<dbReference type="PRINTS" id="PR00839">
    <property type="entry name" value="V8PROTEASE"/>
</dbReference>
<comment type="caution">
    <text evidence="8">The sequence shown here is derived from an EMBL/GenBank/DDBJ whole genome shotgun (WGS) entry which is preliminary data.</text>
</comment>
<dbReference type="InterPro" id="IPR008256">
    <property type="entry name" value="Peptidase_S1B"/>
</dbReference>
<dbReference type="PANTHER" id="PTHR15462:SF8">
    <property type="entry name" value="SERINE PROTEASE"/>
    <property type="match status" value="1"/>
</dbReference>
<dbReference type="InterPro" id="IPR043504">
    <property type="entry name" value="Peptidase_S1_PA_chymotrypsin"/>
</dbReference>
<proteinExistence type="inferred from homology"/>
<evidence type="ECO:0000256" key="5">
    <source>
        <dbReference type="ARBA" id="ARBA00022825"/>
    </source>
</evidence>
<dbReference type="RefSeq" id="WP_161708401.1">
    <property type="nucleotide sequence ID" value="NZ_JAABLQ010000001.1"/>
</dbReference>
<evidence type="ECO:0000259" key="7">
    <source>
        <dbReference type="Pfam" id="PF13946"/>
    </source>
</evidence>
<evidence type="ECO:0000256" key="4">
    <source>
        <dbReference type="ARBA" id="ARBA00022801"/>
    </source>
</evidence>
<dbReference type="GO" id="GO:0008236">
    <property type="term" value="F:serine-type peptidase activity"/>
    <property type="evidence" value="ECO:0007669"/>
    <property type="project" value="UniProtKB-KW"/>
</dbReference>
<dbReference type="EC" id="3.4.21.-" evidence="6"/>
<dbReference type="Pfam" id="PF13365">
    <property type="entry name" value="Trypsin_2"/>
    <property type="match status" value="1"/>
</dbReference>
<dbReference type="InterPro" id="IPR038255">
    <property type="entry name" value="PBS_linker_sf"/>
</dbReference>
<keyword evidence="2 6" id="KW-0645">Protease</keyword>
<feature type="domain" description="DUF4214" evidence="7">
    <location>
        <begin position="363"/>
        <end position="433"/>
    </location>
</feature>
<dbReference type="AlphaFoldDB" id="A0A7X5F237"/>
<dbReference type="EMBL" id="JAABLQ010000001">
    <property type="protein sequence ID" value="NBN78363.1"/>
    <property type="molecule type" value="Genomic_DNA"/>
</dbReference>
<gene>
    <name evidence="8" type="ORF">GWI72_08800</name>
</gene>
<name>A0A7X5F237_9HYPH</name>
<evidence type="ECO:0000313" key="8">
    <source>
        <dbReference type="EMBL" id="NBN78363.1"/>
    </source>
</evidence>
<accession>A0A7X5F237</accession>
<evidence type="ECO:0000256" key="1">
    <source>
        <dbReference type="ARBA" id="ARBA00008764"/>
    </source>
</evidence>
<protein>
    <recommendedName>
        <fullName evidence="6">Serine protease</fullName>
        <ecNumber evidence="6">3.4.21.-</ecNumber>
    </recommendedName>
</protein>
<sequence>MTYYVDETAYPAKSVVFIRATWGNTTYTGTGFLVGRNDLVTAAHVVYDVKLGRVADTIKIYPVYNPDKFNQNFYSYAAIDFYSNSNPGAFDPDRDGLISPGDNRFSTMGHAEVDIAVLSLSKPLGDTYGWFGVDPDFNNGGRVSVIGHPGAWENYSVRDDGSVYADATDQVYINEGNIEINPGNSGGPIFYQSSSGPYAVGLVSTKSYFTDIGGHWNWMKETIRDNDRFIDGYAGHTVTGTSGNDVFGLFATKGRYTSVGNDTVYGGAGRDTVKFQGPGSDFTFTRNGTTITITDKTGSEGRDTLYDVERLDFDNGTLAFDFDGSAGQTYRLYQAAFARTPDRPGLSHNVNLVDQGMTLKQMAGAFIGSAEFIQRYGVGTSNTTYVTALYQNVLGRGPDPVGLNGWLDRLATGTWDRQDVLLGFSESPENQALVGAQISNGIWLL</sequence>
<dbReference type="Gene3D" id="2.40.10.10">
    <property type="entry name" value="Trypsin-like serine proteases"/>
    <property type="match status" value="2"/>
</dbReference>
<dbReference type="SUPFAM" id="SSF50494">
    <property type="entry name" value="Trypsin-like serine proteases"/>
    <property type="match status" value="1"/>
</dbReference>